<feature type="domain" description="CS" evidence="1">
    <location>
        <begin position="30"/>
        <end position="122"/>
    </location>
</feature>
<dbReference type="SUPFAM" id="SSF49764">
    <property type="entry name" value="HSP20-like chaperones"/>
    <property type="match status" value="1"/>
</dbReference>
<accession>A0A564Z988</accession>
<name>A0A564Z988_HYMDI</name>
<dbReference type="InterPro" id="IPR008978">
    <property type="entry name" value="HSP20-like_chaperone"/>
</dbReference>
<evidence type="ECO:0000313" key="3">
    <source>
        <dbReference type="Proteomes" id="UP000321570"/>
    </source>
</evidence>
<sequence>MITTTTTDGEIVEVTLIITGLFVPPNMFGGSKVKGKFAQSERDDETQFIVAYTHGDSNLVIILTERTLDVECKLKNNSGGGHSRLRFPEPIIPGDARYKIKNDTVKLFLPKVDPSQSWVGALTGRGLEEY</sequence>
<reference evidence="2 3" key="1">
    <citation type="submission" date="2019-07" db="EMBL/GenBank/DDBJ databases">
        <authorList>
            <person name="Jastrzebski P J."/>
            <person name="Paukszto L."/>
            <person name="Jastrzebski P J."/>
        </authorList>
    </citation>
    <scope>NUCLEOTIDE SEQUENCE [LARGE SCALE GENOMIC DNA]</scope>
    <source>
        <strain evidence="2 3">WMS-il1</strain>
    </source>
</reference>
<keyword evidence="3" id="KW-1185">Reference proteome</keyword>
<organism evidence="2 3">
    <name type="scientific">Hymenolepis diminuta</name>
    <name type="common">Rat tapeworm</name>
    <dbReference type="NCBI Taxonomy" id="6216"/>
    <lineage>
        <taxon>Eukaryota</taxon>
        <taxon>Metazoa</taxon>
        <taxon>Spiralia</taxon>
        <taxon>Lophotrochozoa</taxon>
        <taxon>Platyhelminthes</taxon>
        <taxon>Cestoda</taxon>
        <taxon>Eucestoda</taxon>
        <taxon>Cyclophyllidea</taxon>
        <taxon>Hymenolepididae</taxon>
        <taxon>Hymenolepis</taxon>
    </lineage>
</organism>
<proteinExistence type="predicted"/>
<evidence type="ECO:0000313" key="2">
    <source>
        <dbReference type="EMBL" id="VUZ55986.1"/>
    </source>
</evidence>
<dbReference type="AlphaFoldDB" id="A0A564Z988"/>
<dbReference type="Gene3D" id="2.60.40.790">
    <property type="match status" value="1"/>
</dbReference>
<dbReference type="InterPro" id="IPR007052">
    <property type="entry name" value="CS_dom"/>
</dbReference>
<dbReference type="EMBL" id="CABIJS010000697">
    <property type="protein sequence ID" value="VUZ55986.1"/>
    <property type="molecule type" value="Genomic_DNA"/>
</dbReference>
<gene>
    <name evidence="2" type="ORF">WMSIL1_LOCUS13768</name>
</gene>
<protein>
    <recommendedName>
        <fullName evidence="1">CS domain-containing protein</fullName>
    </recommendedName>
</protein>
<dbReference type="PROSITE" id="PS51203">
    <property type="entry name" value="CS"/>
    <property type="match status" value="1"/>
</dbReference>
<dbReference type="CDD" id="cd06463">
    <property type="entry name" value="p23_like"/>
    <property type="match status" value="1"/>
</dbReference>
<evidence type="ECO:0000259" key="1">
    <source>
        <dbReference type="PROSITE" id="PS51203"/>
    </source>
</evidence>
<dbReference type="Proteomes" id="UP000321570">
    <property type="component" value="Unassembled WGS sequence"/>
</dbReference>